<dbReference type="Proteomes" id="UP001595901">
    <property type="component" value="Unassembled WGS sequence"/>
</dbReference>
<gene>
    <name evidence="1" type="ORF">ACFOSE_03790</name>
</gene>
<accession>A0ABV8D0V2</accession>
<comment type="caution">
    <text evidence="1">The sequence shown here is derived from an EMBL/GenBank/DDBJ whole genome shotgun (WGS) entry which is preliminary data.</text>
</comment>
<name>A0ABV8D0V2_9STRE</name>
<dbReference type="RefSeq" id="WP_380430708.1">
    <property type="nucleotide sequence ID" value="NZ_JBHSAC010000035.1"/>
</dbReference>
<keyword evidence="2" id="KW-1185">Reference proteome</keyword>
<evidence type="ECO:0000313" key="2">
    <source>
        <dbReference type="Proteomes" id="UP001595901"/>
    </source>
</evidence>
<reference evidence="2" key="1">
    <citation type="journal article" date="2019" name="Int. J. Syst. Evol. Microbiol.">
        <title>The Global Catalogue of Microorganisms (GCM) 10K type strain sequencing project: providing services to taxonomists for standard genome sequencing and annotation.</title>
        <authorList>
            <consortium name="The Broad Institute Genomics Platform"/>
            <consortium name="The Broad Institute Genome Sequencing Center for Infectious Disease"/>
            <person name="Wu L."/>
            <person name="Ma J."/>
        </authorList>
    </citation>
    <scope>NUCLEOTIDE SEQUENCE [LARGE SCALE GENOMIC DNA]</scope>
    <source>
        <strain evidence="2">CCUG 58728</strain>
    </source>
</reference>
<proteinExistence type="predicted"/>
<organism evidence="1 2">
    <name type="scientific">Streptococcus dentapri</name>
    <dbReference type="NCBI Taxonomy" id="573564"/>
    <lineage>
        <taxon>Bacteria</taxon>
        <taxon>Bacillati</taxon>
        <taxon>Bacillota</taxon>
        <taxon>Bacilli</taxon>
        <taxon>Lactobacillales</taxon>
        <taxon>Streptococcaceae</taxon>
        <taxon>Streptococcus</taxon>
    </lineage>
</organism>
<protein>
    <submittedName>
        <fullName evidence="1">Glutathione-dependent formaldehyde-activating, GFA</fullName>
    </submittedName>
</protein>
<evidence type="ECO:0000313" key="1">
    <source>
        <dbReference type="EMBL" id="MFC3931910.1"/>
    </source>
</evidence>
<sequence length="70" mass="8033">MVVPTKSSVKNCGTNLYYYGNIPEMGGEFLTVRVNTLDHITNDEILEQPIIYSDGKNDAWWQEPQDIRTL</sequence>
<dbReference type="EMBL" id="JBHSAC010000035">
    <property type="protein sequence ID" value="MFC3931910.1"/>
    <property type="molecule type" value="Genomic_DNA"/>
</dbReference>